<protein>
    <submittedName>
        <fullName evidence="3">OLC1v1000244C1</fullName>
    </submittedName>
</protein>
<organism evidence="3 4">
    <name type="scientific">Oldenlandia corymbosa var. corymbosa</name>
    <dbReference type="NCBI Taxonomy" id="529605"/>
    <lineage>
        <taxon>Eukaryota</taxon>
        <taxon>Viridiplantae</taxon>
        <taxon>Streptophyta</taxon>
        <taxon>Embryophyta</taxon>
        <taxon>Tracheophyta</taxon>
        <taxon>Spermatophyta</taxon>
        <taxon>Magnoliopsida</taxon>
        <taxon>eudicotyledons</taxon>
        <taxon>Gunneridae</taxon>
        <taxon>Pentapetalae</taxon>
        <taxon>asterids</taxon>
        <taxon>lamiids</taxon>
        <taxon>Gentianales</taxon>
        <taxon>Rubiaceae</taxon>
        <taxon>Rubioideae</taxon>
        <taxon>Spermacoceae</taxon>
        <taxon>Hedyotis-Oldenlandia complex</taxon>
        <taxon>Oldenlandia</taxon>
    </lineage>
</organism>
<feature type="compositionally biased region" description="Polar residues" evidence="1">
    <location>
        <begin position="542"/>
        <end position="551"/>
    </location>
</feature>
<proteinExistence type="predicted"/>
<dbReference type="AlphaFoldDB" id="A0AAV1D3X0"/>
<accession>A0AAV1D3X0</accession>
<dbReference type="InterPro" id="IPR019557">
    <property type="entry name" value="AminoTfrase-like_pln_mobile"/>
</dbReference>
<sequence>MEWNGPYFINVYWRSKYVIEDDTIRTFDNRADGTLFIEQKLSYSEFFARICDKAGWDRYPVNLRTTLLFETNGIRRTATITDDSSLEIIYYFPGSSNLDLYVENEGIVHAQSLLDLSGQTMGPFASQQQWGSTFYQHTEGGPNTFWSQSHWASTSQQNAEAGLSRSSEDRFVTEAQGRYENNGRDSDQDDESDECITRKTETPPGQSTCGWRMRAFRKPHGPFEIVNWTDRHNCVGRTTENDNRNITAGVIARLIMRNVETDPDYLVRSIRDDVKKHYKVDVKYKRAWHARRKAIEAVWGNWIDNFTELPCACLAMLYKGLCKTAQSKNWNVGGCLLLLQLWAWERIPVIRPQRQCDEEFFKDHAFGARWCVPLGLSGVPAHTITAYRDQFSALTTPNHKGTLNDILKKVETYKAEKCCSNATCEEFSDSISALAENALSIVPTEMPTLYPSQVVLQIQPKRPITVAKHRRANIPKAGIGGRKKVVESNEFFANLFQTPSPQEQTMFTGEQTMFTMEQEQTTTEQGIEIEVTPTIEQDAEFQASQTLQQSRLPLAKRKQDRKRRPPKKYTPSRSTPPSPEE</sequence>
<evidence type="ECO:0000313" key="4">
    <source>
        <dbReference type="Proteomes" id="UP001161247"/>
    </source>
</evidence>
<feature type="region of interest" description="Disordered" evidence="1">
    <location>
        <begin position="540"/>
        <end position="581"/>
    </location>
</feature>
<feature type="domain" description="Aminotransferase-like plant mobile" evidence="2">
    <location>
        <begin position="311"/>
        <end position="394"/>
    </location>
</feature>
<reference evidence="3" key="1">
    <citation type="submission" date="2023-03" db="EMBL/GenBank/DDBJ databases">
        <authorList>
            <person name="Julca I."/>
        </authorList>
    </citation>
    <scope>NUCLEOTIDE SEQUENCE</scope>
</reference>
<feature type="region of interest" description="Disordered" evidence="1">
    <location>
        <begin position="145"/>
        <end position="212"/>
    </location>
</feature>
<dbReference type="EMBL" id="OX459121">
    <property type="protein sequence ID" value="CAI9102051.1"/>
    <property type="molecule type" value="Genomic_DNA"/>
</dbReference>
<evidence type="ECO:0000259" key="2">
    <source>
        <dbReference type="Pfam" id="PF10536"/>
    </source>
</evidence>
<evidence type="ECO:0000313" key="3">
    <source>
        <dbReference type="EMBL" id="CAI9102051.1"/>
    </source>
</evidence>
<evidence type="ECO:0000256" key="1">
    <source>
        <dbReference type="SAM" id="MobiDB-lite"/>
    </source>
</evidence>
<dbReference type="PANTHER" id="PTHR31973">
    <property type="entry name" value="POLYPROTEIN, PUTATIVE-RELATED"/>
    <property type="match status" value="1"/>
</dbReference>
<keyword evidence="4" id="KW-1185">Reference proteome</keyword>
<dbReference type="Proteomes" id="UP001161247">
    <property type="component" value="Chromosome 4"/>
</dbReference>
<name>A0AAV1D3X0_OLDCO</name>
<feature type="compositionally biased region" description="Polar residues" evidence="1">
    <location>
        <begin position="145"/>
        <end position="159"/>
    </location>
</feature>
<feature type="compositionally biased region" description="Basic residues" evidence="1">
    <location>
        <begin position="554"/>
        <end position="567"/>
    </location>
</feature>
<gene>
    <name evidence="3" type="ORF">OLC1_LOCUS11483</name>
</gene>
<dbReference type="Pfam" id="PF10536">
    <property type="entry name" value="PMD"/>
    <property type="match status" value="1"/>
</dbReference>
<dbReference type="PANTHER" id="PTHR31973:SF195">
    <property type="entry name" value="MUDR FAMILY TRANSPOSASE"/>
    <property type="match status" value="1"/>
</dbReference>